<dbReference type="InterPro" id="IPR052566">
    <property type="entry name" value="Non-lysos_glucosylceramidase"/>
</dbReference>
<reference evidence="3 4" key="1">
    <citation type="submission" date="2019-10" db="EMBL/GenBank/DDBJ databases">
        <title>Genome Sequences from Six Type Strain Members of the Archaeal Family Sulfolobaceae: Acidianus ambivalens, Acidianus infernus, Metallosphaera prunae, Stygiolobus azoricus, Sulfolobus metallicus, and Sulfurisphaera ohwakuensis.</title>
        <authorList>
            <person name="Counts J.A."/>
            <person name="Kelly R.M."/>
        </authorList>
    </citation>
    <scope>NUCLEOTIDE SEQUENCE [LARGE SCALE GENOMIC DNA]</scope>
    <source>
        <strain evidence="3 4">FC6</strain>
    </source>
</reference>
<dbReference type="PANTHER" id="PTHR12654:SF0">
    <property type="entry name" value="NON-LYSOSOMAL GLUCOSYLCERAMIDASE"/>
    <property type="match status" value="1"/>
</dbReference>
<evidence type="ECO:0000313" key="3">
    <source>
        <dbReference type="EMBL" id="QGR19609.1"/>
    </source>
</evidence>
<evidence type="ECO:0000259" key="2">
    <source>
        <dbReference type="Pfam" id="PF12215"/>
    </source>
</evidence>
<dbReference type="Pfam" id="PF12215">
    <property type="entry name" value="Glyco_hydr_116N"/>
    <property type="match status" value="1"/>
</dbReference>
<dbReference type="PANTHER" id="PTHR12654">
    <property type="entry name" value="BILE ACID BETA-GLUCOSIDASE-RELATED"/>
    <property type="match status" value="1"/>
</dbReference>
<dbReference type="OrthoDB" id="25222at2157"/>
<gene>
    <name evidence="3" type="ORF">D1868_06120</name>
</gene>
<name>A0A650CP44_9CREN</name>
<dbReference type="Pfam" id="PF04685">
    <property type="entry name" value="DUF608"/>
    <property type="match status" value="1"/>
</dbReference>
<dbReference type="InterPro" id="IPR008928">
    <property type="entry name" value="6-hairpin_glycosidase_sf"/>
</dbReference>
<dbReference type="SUPFAM" id="SSF48208">
    <property type="entry name" value="Six-hairpin glycosidases"/>
    <property type="match status" value="1"/>
</dbReference>
<sequence length="655" mass="75025">MEFPSNCGIPIGSLGTGKIDFYKDLTIGNITIMNNWSNPLVSVKGFHIVDLNTNTFLQGNPARSSEIKFTVKTPEYIHADAFFPEVTYKIKNPNFTIRVFSPFIPGSLKDSSLPVIVFEVHGKGTIAISFPNITGSRRWGRVNYKVRRKINGVLMKNLRALQSDPAYGELFLGCEGCNVYVGHRHWIPAATEGMTEDLRVFDIKKLEKRDEIDKYEIQPYAREEISGIVWREVDGVVRFYLAWFFNGRPHHYPYGHYYENWFHSAVDVANYVHDKGLDVELDKSRDWINEAVRNSMYVLTYSWLTKDGRFAIYEDPKYSLLMNTIGGMTWDAVSFLLLELFPDLVKRMDEYFGQFIRYGEVPHDLGEESIEDPIYGASYPYAWNDLGPTWVLMIFRDYKYTDDIDFLRRNFDKMKSVIDWLVNRDEDGDGIPDSRGGFDNSYDGTYMYGASSYVGSLFTCALKAFIKAGEILGYDTSNYVKVLEKAKQTMLSLWNGKYFISWKHGEKQKDTCMNSQILGEFWCDLLESGSIVGDDKVTTALRSIYELNGRASPYCLVNSVNPDGSIDTSTDQMLSCWPRISFAVASHMILRGMVKEGLEIARKEWNTISNRYPWNQPSKINSFTGEHFGLPYYIGSLAIYLVKLALKKKGISIKD</sequence>
<dbReference type="Proteomes" id="UP000423396">
    <property type="component" value="Chromosome"/>
</dbReference>
<organism evidence="3 4">
    <name type="scientific">Stygiolobus azoricus</name>
    <dbReference type="NCBI Taxonomy" id="41675"/>
    <lineage>
        <taxon>Archaea</taxon>
        <taxon>Thermoproteota</taxon>
        <taxon>Thermoprotei</taxon>
        <taxon>Sulfolobales</taxon>
        <taxon>Sulfolobaceae</taxon>
        <taxon>Stygiolobus</taxon>
    </lineage>
</organism>
<dbReference type="EMBL" id="CP045483">
    <property type="protein sequence ID" value="QGR19609.1"/>
    <property type="molecule type" value="Genomic_DNA"/>
</dbReference>
<dbReference type="GO" id="GO:0008422">
    <property type="term" value="F:beta-glucosidase activity"/>
    <property type="evidence" value="ECO:0007669"/>
    <property type="project" value="TreeGrafter"/>
</dbReference>
<dbReference type="KEGG" id="sazo:D1868_06120"/>
<dbReference type="RefSeq" id="WP_156006551.1">
    <property type="nucleotide sequence ID" value="NZ_CP045483.1"/>
</dbReference>
<keyword evidence="4" id="KW-1185">Reference proteome</keyword>
<proteinExistence type="predicted"/>
<evidence type="ECO:0000313" key="4">
    <source>
        <dbReference type="Proteomes" id="UP000423396"/>
    </source>
</evidence>
<dbReference type="GO" id="GO:0005975">
    <property type="term" value="P:carbohydrate metabolic process"/>
    <property type="evidence" value="ECO:0007669"/>
    <property type="project" value="InterPro"/>
</dbReference>
<dbReference type="InterPro" id="IPR024462">
    <property type="entry name" value="GH116_N"/>
</dbReference>
<feature type="domain" description="Glycosyl-hydrolase family 116 catalytic region" evidence="1">
    <location>
        <begin position="308"/>
        <end position="641"/>
    </location>
</feature>
<accession>A0A650CP44</accession>
<evidence type="ECO:0000259" key="1">
    <source>
        <dbReference type="Pfam" id="PF04685"/>
    </source>
</evidence>
<dbReference type="Gene3D" id="1.50.10.10">
    <property type="match status" value="1"/>
</dbReference>
<dbReference type="AlphaFoldDB" id="A0A650CP44"/>
<dbReference type="InterPro" id="IPR006775">
    <property type="entry name" value="GH116_catalytic"/>
</dbReference>
<dbReference type="GeneID" id="42798628"/>
<feature type="domain" description="Glycosyl-hydrolase family 116 N-terminal" evidence="2">
    <location>
        <begin position="8"/>
        <end position="272"/>
    </location>
</feature>
<protein>
    <recommendedName>
        <fullName evidence="5">Glycosyl-hydrolase family 116 catalytic region domain-containing protein</fullName>
    </recommendedName>
</protein>
<dbReference type="InterPro" id="IPR012341">
    <property type="entry name" value="6hp_glycosidase-like_sf"/>
</dbReference>
<evidence type="ECO:0008006" key="5">
    <source>
        <dbReference type="Google" id="ProtNLM"/>
    </source>
</evidence>